<reference evidence="3" key="2">
    <citation type="journal article" date="2021" name="PeerJ">
        <title>Extensive microbial diversity within the chicken gut microbiome revealed by metagenomics and culture.</title>
        <authorList>
            <person name="Gilroy R."/>
            <person name="Ravi A."/>
            <person name="Getino M."/>
            <person name="Pursley I."/>
            <person name="Horton D.L."/>
            <person name="Alikhan N.F."/>
            <person name="Baker D."/>
            <person name="Gharbi K."/>
            <person name="Hall N."/>
            <person name="Watson M."/>
            <person name="Adriaenssens E.M."/>
            <person name="Foster-Nyarko E."/>
            <person name="Jarju S."/>
            <person name="Secka A."/>
            <person name="Antonio M."/>
            <person name="Oren A."/>
            <person name="Chaudhuri R.R."/>
            <person name="La Ragione R."/>
            <person name="Hildebrand F."/>
            <person name="Pallen M.J."/>
        </authorList>
    </citation>
    <scope>NUCLEOTIDE SEQUENCE</scope>
    <source>
        <strain evidence="3">ChiBcolR7-354</strain>
    </source>
</reference>
<feature type="region of interest" description="Disordered" evidence="1">
    <location>
        <begin position="36"/>
        <end position="99"/>
    </location>
</feature>
<evidence type="ECO:0000313" key="4">
    <source>
        <dbReference type="Proteomes" id="UP000824262"/>
    </source>
</evidence>
<dbReference type="Gene3D" id="2.60.200.20">
    <property type="match status" value="1"/>
</dbReference>
<dbReference type="Pfam" id="PF00498">
    <property type="entry name" value="FHA"/>
    <property type="match status" value="1"/>
</dbReference>
<evidence type="ECO:0000256" key="1">
    <source>
        <dbReference type="SAM" id="MobiDB-lite"/>
    </source>
</evidence>
<protein>
    <submittedName>
        <fullName evidence="3">FHA domain-containing protein</fullName>
    </submittedName>
</protein>
<dbReference type="EMBL" id="DVGA01000011">
    <property type="protein sequence ID" value="HIQ77788.1"/>
    <property type="molecule type" value="Genomic_DNA"/>
</dbReference>
<dbReference type="SUPFAM" id="SSF49879">
    <property type="entry name" value="SMAD/FHA domain"/>
    <property type="match status" value="1"/>
</dbReference>
<dbReference type="AlphaFoldDB" id="A0A9D0ZC47"/>
<evidence type="ECO:0000313" key="3">
    <source>
        <dbReference type="EMBL" id="HIQ77788.1"/>
    </source>
</evidence>
<feature type="domain" description="FHA" evidence="2">
    <location>
        <begin position="139"/>
        <end position="191"/>
    </location>
</feature>
<evidence type="ECO:0000259" key="2">
    <source>
        <dbReference type="PROSITE" id="PS50006"/>
    </source>
</evidence>
<dbReference type="Proteomes" id="UP000824262">
    <property type="component" value="Unassembled WGS sequence"/>
</dbReference>
<dbReference type="InterPro" id="IPR008984">
    <property type="entry name" value="SMAD_FHA_dom_sf"/>
</dbReference>
<name>A0A9D0ZC47_9FIRM</name>
<proteinExistence type="predicted"/>
<dbReference type="PROSITE" id="PS50006">
    <property type="entry name" value="FHA_DOMAIN"/>
    <property type="match status" value="1"/>
</dbReference>
<dbReference type="InterPro" id="IPR058435">
    <property type="entry name" value="DUF8122"/>
</dbReference>
<dbReference type="Pfam" id="PF26443">
    <property type="entry name" value="DUF8122"/>
    <property type="match status" value="1"/>
</dbReference>
<sequence length="225" mass="23582">MEINNNFARCGKCGRFYNPTTHDSCPYCGEGAPPPTEGAGFSPSGVPPTEKAPGGRASGGVPPTERAPRGASTTGGFSPTEPPHRAVPSPDGMGGGSFQNTIIGGGLNVDGGVEPVVGWLVCIDGPSRGSDYRLHAGYNYIGREEGDVRIGGDQQISRRSHAMIAFDDVDAVYFVGPSAGRNLIKVNGRTVLNAMELKNYDVITIGTSKLIFVALCGEHFNWGKV</sequence>
<accession>A0A9D0ZC47</accession>
<reference evidence="3" key="1">
    <citation type="submission" date="2020-10" db="EMBL/GenBank/DDBJ databases">
        <authorList>
            <person name="Gilroy R."/>
        </authorList>
    </citation>
    <scope>NUCLEOTIDE SEQUENCE</scope>
    <source>
        <strain evidence="3">ChiBcolR7-354</strain>
    </source>
</reference>
<comment type="caution">
    <text evidence="3">The sequence shown here is derived from an EMBL/GenBank/DDBJ whole genome shotgun (WGS) entry which is preliminary data.</text>
</comment>
<dbReference type="InterPro" id="IPR000253">
    <property type="entry name" value="FHA_dom"/>
</dbReference>
<gene>
    <name evidence="3" type="ORF">IAB77_00845</name>
</gene>
<organism evidence="3 4">
    <name type="scientific">Candidatus Scatomorpha intestinavium</name>
    <dbReference type="NCBI Taxonomy" id="2840922"/>
    <lineage>
        <taxon>Bacteria</taxon>
        <taxon>Bacillati</taxon>
        <taxon>Bacillota</taxon>
        <taxon>Clostridia</taxon>
        <taxon>Eubacteriales</taxon>
        <taxon>Candidatus Scatomorpha</taxon>
    </lineage>
</organism>
<dbReference type="CDD" id="cd00060">
    <property type="entry name" value="FHA"/>
    <property type="match status" value="1"/>
</dbReference>